<dbReference type="Gene3D" id="3.30.420.10">
    <property type="entry name" value="Ribonuclease H-like superfamily/Ribonuclease H"/>
    <property type="match status" value="1"/>
</dbReference>
<dbReference type="AlphaFoldDB" id="A0A814JLH5"/>
<sequence>MTRPERECLAKRIVQHYVNIANRQKKITVNHFLQEQILRQSIYDTIKKFEEFGAVGDRPRIGRPNKLSKQKLTRLKRLFDHKAGISLRQVVPDFDVHITTISRNLKAMGITYRKKKRAPKYTDKQLEEVPTRARRSYRTLLNGNVELVMDDEKYFLLHNESISANRGFYTSDPNPTPPAVKFKRTQKFEPKILVWIAISQNGISMPFFKEHQQAVTQMTYLNELLFWPDLASSHYGRKVMEYLDENGINFVPQEKNPQNCPQARPVETFWSILEQMVYSDGWEAKNIDQLKRRIKKVKEVDIKIVQTMFMDIPKQLRRIADRGPYETCSF</sequence>
<dbReference type="Proteomes" id="UP000663852">
    <property type="component" value="Unassembled WGS sequence"/>
</dbReference>
<dbReference type="EMBL" id="CAJNOJ010000074">
    <property type="protein sequence ID" value="CAF1039345.1"/>
    <property type="molecule type" value="Genomic_DNA"/>
</dbReference>
<gene>
    <name evidence="1" type="ORF">EDS130_LOCUS16840</name>
</gene>
<reference evidence="1" key="1">
    <citation type="submission" date="2021-02" db="EMBL/GenBank/DDBJ databases">
        <authorList>
            <person name="Nowell W R."/>
        </authorList>
    </citation>
    <scope>NUCLEOTIDE SEQUENCE</scope>
</reference>
<comment type="caution">
    <text evidence="1">The sequence shown here is derived from an EMBL/GenBank/DDBJ whole genome shotgun (WGS) entry which is preliminary data.</text>
</comment>
<dbReference type="InterPro" id="IPR036397">
    <property type="entry name" value="RNaseH_sf"/>
</dbReference>
<proteinExistence type="predicted"/>
<dbReference type="OrthoDB" id="10025891at2759"/>
<dbReference type="Gene3D" id="1.10.10.60">
    <property type="entry name" value="Homeodomain-like"/>
    <property type="match status" value="1"/>
</dbReference>
<evidence type="ECO:0000313" key="2">
    <source>
        <dbReference type="Proteomes" id="UP000663852"/>
    </source>
</evidence>
<name>A0A814JLH5_ADIRI</name>
<dbReference type="GO" id="GO:0003676">
    <property type="term" value="F:nucleic acid binding"/>
    <property type="evidence" value="ECO:0007669"/>
    <property type="project" value="InterPro"/>
</dbReference>
<protein>
    <recommendedName>
        <fullName evidence="3">Transposase</fullName>
    </recommendedName>
</protein>
<organism evidence="1 2">
    <name type="scientific">Adineta ricciae</name>
    <name type="common">Rotifer</name>
    <dbReference type="NCBI Taxonomy" id="249248"/>
    <lineage>
        <taxon>Eukaryota</taxon>
        <taxon>Metazoa</taxon>
        <taxon>Spiralia</taxon>
        <taxon>Gnathifera</taxon>
        <taxon>Rotifera</taxon>
        <taxon>Eurotatoria</taxon>
        <taxon>Bdelloidea</taxon>
        <taxon>Adinetida</taxon>
        <taxon>Adinetidae</taxon>
        <taxon>Adineta</taxon>
    </lineage>
</organism>
<evidence type="ECO:0008006" key="3">
    <source>
        <dbReference type="Google" id="ProtNLM"/>
    </source>
</evidence>
<evidence type="ECO:0000313" key="1">
    <source>
        <dbReference type="EMBL" id="CAF1039345.1"/>
    </source>
</evidence>
<accession>A0A814JLH5</accession>